<proteinExistence type="predicted"/>
<dbReference type="AlphaFoldDB" id="A0A1J6HPQ9"/>
<reference evidence="1 2" key="1">
    <citation type="submission" date="2016-10" db="EMBL/GenBank/DDBJ databases">
        <title>The Draft Genome Sequence of the Potato Rhizosphere Bacteria Ochrobactrum sp. IPA7.2.</title>
        <authorList>
            <person name="Gogoleva N.E."/>
            <person name="Khlopko Y.A."/>
            <person name="Burygin G.L."/>
            <person name="Plotnikov A.O."/>
        </authorList>
    </citation>
    <scope>NUCLEOTIDE SEQUENCE [LARGE SCALE GENOMIC DNA]</scope>
    <source>
        <strain evidence="1 2">IPA7.2</strain>
    </source>
</reference>
<sequence>MLNYKLACQGSKVLVISLFRCARCASQFLFKHANITELSDGNWLGSGAIVKHPSEFFEMRTLASRRCHTIYTF</sequence>
<dbReference type="EMBL" id="MOEC01000005">
    <property type="protein sequence ID" value="OIS94339.1"/>
    <property type="molecule type" value="Genomic_DNA"/>
</dbReference>
<evidence type="ECO:0000313" key="2">
    <source>
        <dbReference type="Proteomes" id="UP000182985"/>
    </source>
</evidence>
<evidence type="ECO:0000313" key="1">
    <source>
        <dbReference type="EMBL" id="OIS94339.1"/>
    </source>
</evidence>
<accession>A0A1J6HPQ9</accession>
<dbReference type="Proteomes" id="UP000182985">
    <property type="component" value="Unassembled WGS sequence"/>
</dbReference>
<gene>
    <name evidence="1" type="ORF">BLA27_07475</name>
</gene>
<protein>
    <submittedName>
        <fullName evidence="1">Uncharacterized protein</fullName>
    </submittedName>
</protein>
<keyword evidence="2" id="KW-1185">Reference proteome</keyword>
<comment type="caution">
    <text evidence="1">The sequence shown here is derived from an EMBL/GenBank/DDBJ whole genome shotgun (WGS) entry which is preliminary data.</text>
</comment>
<name>A0A1J6HPQ9_9HYPH</name>
<organism evidence="1 2">
    <name type="scientific">Brucella cytisi</name>
    <dbReference type="NCBI Taxonomy" id="407152"/>
    <lineage>
        <taxon>Bacteria</taxon>
        <taxon>Pseudomonadati</taxon>
        <taxon>Pseudomonadota</taxon>
        <taxon>Alphaproteobacteria</taxon>
        <taxon>Hyphomicrobiales</taxon>
        <taxon>Brucellaceae</taxon>
        <taxon>Brucella/Ochrobactrum group</taxon>
        <taxon>Brucella</taxon>
    </lineage>
</organism>